<dbReference type="AlphaFoldDB" id="A0A0F9BR72"/>
<evidence type="ECO:0000313" key="4">
    <source>
        <dbReference type="EMBL" id="KKL24409.1"/>
    </source>
</evidence>
<keyword evidence="2" id="KW-0946">Virion</keyword>
<evidence type="ECO:0000256" key="2">
    <source>
        <dbReference type="ARBA" id="ARBA00022844"/>
    </source>
</evidence>
<evidence type="ECO:0000256" key="1">
    <source>
        <dbReference type="ARBA" id="ARBA00004328"/>
    </source>
</evidence>
<dbReference type="GO" id="GO:0044423">
    <property type="term" value="C:virion component"/>
    <property type="evidence" value="ECO:0007669"/>
    <property type="project" value="UniProtKB-KW"/>
</dbReference>
<proteinExistence type="predicted"/>
<name>A0A0F9BR72_9ZZZZ</name>
<dbReference type="NCBIfam" id="TIGR01554">
    <property type="entry name" value="major_cap_HK97"/>
    <property type="match status" value="1"/>
</dbReference>
<comment type="subcellular location">
    <subcellularLocation>
        <location evidence="1">Virion</location>
    </subcellularLocation>
</comment>
<dbReference type="EMBL" id="LAZR01036606">
    <property type="protein sequence ID" value="KKL24409.1"/>
    <property type="molecule type" value="Genomic_DNA"/>
</dbReference>
<sequence length="484" mass="52459">VNLNKQGAAIGEQRAFRDKAGAELDARLFAIDETLEKVRASVVEHNKDTEANNKSVYDLIMNGKQETLSGWGYGSTVERALYNPLTRYVPGKGYVHSGKGYEVSDDVMYMNDLLMILGTVKAFESHRTGDNITYSQAVKSLDTYKLFNFELERNSELRKALSTGATGEGAEFVPTGFSAKLIDDIRLDLKVAALFQRITMPKGSGSWESPLRGDSQRAYLLGEAASDSSTKIPTITPPTGKLTFTAITQGARMLFSYDMDEDSAIAILPYVLASIRDSLVEGEEDSILNGDNASTHQDSDVTASNDIRKSFDGLRLLSGGSSGNAAVDISTFNTSALRSMRKAMGKYGVNNKQTAYITGISGYIQMLGLTEVLTMDLIGNKATVVQGQLAQFDGSPIVVSEFVRQDLTTAGIYDGATTTDTIIMLVNHKAFWAADKPGGILIEQGKDIEVQQNVVVASRRMDFKRARTPGSGEQSVALGYSLTT</sequence>
<feature type="domain" description="Phage capsid-like C-terminal" evidence="3">
    <location>
        <begin position="171"/>
        <end position="352"/>
    </location>
</feature>
<protein>
    <recommendedName>
        <fullName evidence="3">Phage capsid-like C-terminal domain-containing protein</fullName>
    </recommendedName>
</protein>
<dbReference type="Pfam" id="PF05065">
    <property type="entry name" value="Phage_capsid"/>
    <property type="match status" value="1"/>
</dbReference>
<evidence type="ECO:0000259" key="3">
    <source>
        <dbReference type="Pfam" id="PF05065"/>
    </source>
</evidence>
<comment type="caution">
    <text evidence="4">The sequence shown here is derived from an EMBL/GenBank/DDBJ whole genome shotgun (WGS) entry which is preliminary data.</text>
</comment>
<dbReference type="InterPro" id="IPR054612">
    <property type="entry name" value="Phage_capsid-like_C"/>
</dbReference>
<dbReference type="InterPro" id="IPR024455">
    <property type="entry name" value="Phage_capsid"/>
</dbReference>
<gene>
    <name evidence="4" type="ORF">LCGC14_2415610</name>
</gene>
<organism evidence="4">
    <name type="scientific">marine sediment metagenome</name>
    <dbReference type="NCBI Taxonomy" id="412755"/>
    <lineage>
        <taxon>unclassified sequences</taxon>
        <taxon>metagenomes</taxon>
        <taxon>ecological metagenomes</taxon>
    </lineage>
</organism>
<accession>A0A0F9BR72</accession>
<reference evidence="4" key="1">
    <citation type="journal article" date="2015" name="Nature">
        <title>Complex archaea that bridge the gap between prokaryotes and eukaryotes.</title>
        <authorList>
            <person name="Spang A."/>
            <person name="Saw J.H."/>
            <person name="Jorgensen S.L."/>
            <person name="Zaremba-Niedzwiedzka K."/>
            <person name="Martijn J."/>
            <person name="Lind A.E."/>
            <person name="van Eijk R."/>
            <person name="Schleper C."/>
            <person name="Guy L."/>
            <person name="Ettema T.J."/>
        </authorList>
    </citation>
    <scope>NUCLEOTIDE SEQUENCE</scope>
</reference>
<feature type="non-terminal residue" evidence="4">
    <location>
        <position position="1"/>
    </location>
</feature>
<dbReference type="SUPFAM" id="SSF56563">
    <property type="entry name" value="Major capsid protein gp5"/>
    <property type="match status" value="1"/>
</dbReference>